<feature type="non-terminal residue" evidence="2">
    <location>
        <position position="417"/>
    </location>
</feature>
<dbReference type="EMBL" id="LAZR01019077">
    <property type="protein sequence ID" value="KKL93868.1"/>
    <property type="molecule type" value="Genomic_DNA"/>
</dbReference>
<reference evidence="2" key="1">
    <citation type="journal article" date="2015" name="Nature">
        <title>Complex archaea that bridge the gap between prokaryotes and eukaryotes.</title>
        <authorList>
            <person name="Spang A."/>
            <person name="Saw J.H."/>
            <person name="Jorgensen S.L."/>
            <person name="Zaremba-Niedzwiedzka K."/>
            <person name="Martijn J."/>
            <person name="Lind A.E."/>
            <person name="van Eijk R."/>
            <person name="Schleper C."/>
            <person name="Guy L."/>
            <person name="Ettema T.J."/>
        </authorList>
    </citation>
    <scope>NUCLEOTIDE SEQUENCE</scope>
</reference>
<dbReference type="PANTHER" id="PTHR48174">
    <property type="entry name" value="DUF946 FAMILY PROTEIN"/>
    <property type="match status" value="1"/>
</dbReference>
<proteinExistence type="predicted"/>
<evidence type="ECO:0008006" key="3">
    <source>
        <dbReference type="Google" id="ProtNLM"/>
    </source>
</evidence>
<comment type="caution">
    <text evidence="2">The sequence shown here is derived from an EMBL/GenBank/DDBJ whole genome shotgun (WGS) entry which is preliminary data.</text>
</comment>
<accession>A0A0F9G596</accession>
<keyword evidence="1" id="KW-1133">Transmembrane helix</keyword>
<sequence length="417" mass="45483">MTLLRLTLYVCAFGALLLLAVSDGGAVSAESGRADHAPGVPGLGELRKQTDEEQLVAKYAPIVYLGRQDEECDSDGDPFDPAPVEIVLDNPEVTLREDAPGTPVLMEGPGAQDVFDKDIGFFLDFPGNPRRPGCTYDRDSKELNASNPPVAYAHIQTEPGFDGLALQYWFFYYFNDWNNTHEGDWEMIQLAFDAGSASEALQQEPARVALSQHEGGEIADWDEGKVEKEEGRPAVYVARGSHANYFQPGTYIGVAREGAGFGCEDSSDPLRRVALEAQLVPPEVTDADSPFAWIEFEGRWGELQGKHFDGPTGPAQKDKWKRPFTWEEDLRSYSEKIPEGEAIGIDPLGPICAIIGFGSSLLNAIVQWPAPVGVAMGVFFLATVGFLVVGVPRRVFGGAPVEAEAPPRKGLLRRRRA</sequence>
<evidence type="ECO:0000313" key="2">
    <source>
        <dbReference type="EMBL" id="KKL93868.1"/>
    </source>
</evidence>
<keyword evidence="1" id="KW-0472">Membrane</keyword>
<name>A0A0F9G596_9ZZZZ</name>
<dbReference type="PANTHER" id="PTHR48174:SF5">
    <property type="entry name" value="VACUOLAR PROTEIN SORTING-ASSOCIATED PROTEIN 62"/>
    <property type="match status" value="1"/>
</dbReference>
<dbReference type="AlphaFoldDB" id="A0A0F9G596"/>
<dbReference type="InterPro" id="IPR009291">
    <property type="entry name" value="Vps62"/>
</dbReference>
<gene>
    <name evidence="2" type="ORF">LCGC14_1870360</name>
</gene>
<evidence type="ECO:0000256" key="1">
    <source>
        <dbReference type="SAM" id="Phobius"/>
    </source>
</evidence>
<dbReference type="Pfam" id="PF06101">
    <property type="entry name" value="Vps62"/>
    <property type="match status" value="1"/>
</dbReference>
<protein>
    <recommendedName>
        <fullName evidence="3">DUF946 domain-containing protein</fullName>
    </recommendedName>
</protein>
<feature type="transmembrane region" description="Helical" evidence="1">
    <location>
        <begin position="368"/>
        <end position="389"/>
    </location>
</feature>
<organism evidence="2">
    <name type="scientific">marine sediment metagenome</name>
    <dbReference type="NCBI Taxonomy" id="412755"/>
    <lineage>
        <taxon>unclassified sequences</taxon>
        <taxon>metagenomes</taxon>
        <taxon>ecological metagenomes</taxon>
    </lineage>
</organism>
<keyword evidence="1" id="KW-0812">Transmembrane</keyword>